<dbReference type="Proteomes" id="UP001595925">
    <property type="component" value="Unassembled WGS sequence"/>
</dbReference>
<evidence type="ECO:0000313" key="4">
    <source>
        <dbReference type="Proteomes" id="UP001595925"/>
    </source>
</evidence>
<name>A0ABD5QI28_9EURY</name>
<dbReference type="SUPFAM" id="SSF55347">
    <property type="entry name" value="Glyceraldehyde-3-phosphate dehydrogenase-like, C-terminal domain"/>
    <property type="match status" value="1"/>
</dbReference>
<proteinExistence type="predicted"/>
<dbReference type="InterPro" id="IPR036291">
    <property type="entry name" value="NAD(P)-bd_dom_sf"/>
</dbReference>
<dbReference type="RefSeq" id="WP_224829268.1">
    <property type="nucleotide sequence ID" value="NZ_JAIVEF010000018.1"/>
</dbReference>
<reference evidence="3 4" key="1">
    <citation type="journal article" date="2019" name="Int. J. Syst. Evol. Microbiol.">
        <title>The Global Catalogue of Microorganisms (GCM) 10K type strain sequencing project: providing services to taxonomists for standard genome sequencing and annotation.</title>
        <authorList>
            <consortium name="The Broad Institute Genomics Platform"/>
            <consortium name="The Broad Institute Genome Sequencing Center for Infectious Disease"/>
            <person name="Wu L."/>
            <person name="Ma J."/>
        </authorList>
    </citation>
    <scope>NUCLEOTIDE SEQUENCE [LARGE SCALE GENOMIC DNA]</scope>
    <source>
        <strain evidence="3 4">CGMCC 1.15824</strain>
    </source>
</reference>
<dbReference type="Pfam" id="PF22725">
    <property type="entry name" value="GFO_IDH_MocA_C3"/>
    <property type="match status" value="1"/>
</dbReference>
<organism evidence="3 4">
    <name type="scientific">Saliphagus infecundisoli</name>
    <dbReference type="NCBI Taxonomy" id="1849069"/>
    <lineage>
        <taxon>Archaea</taxon>
        <taxon>Methanobacteriati</taxon>
        <taxon>Methanobacteriota</taxon>
        <taxon>Stenosarchaea group</taxon>
        <taxon>Halobacteria</taxon>
        <taxon>Halobacteriales</taxon>
        <taxon>Natrialbaceae</taxon>
        <taxon>Saliphagus</taxon>
    </lineage>
</organism>
<comment type="caution">
    <text evidence="3">The sequence shown here is derived from an EMBL/GenBank/DDBJ whole genome shotgun (WGS) entry which is preliminary data.</text>
</comment>
<dbReference type="AlphaFoldDB" id="A0ABD5QI28"/>
<dbReference type="InterPro" id="IPR052515">
    <property type="entry name" value="Gfo/Idh/MocA_Oxidoreductase"/>
</dbReference>
<accession>A0ABD5QI28</accession>
<dbReference type="InterPro" id="IPR055170">
    <property type="entry name" value="GFO_IDH_MocA-like_dom"/>
</dbReference>
<dbReference type="SUPFAM" id="SSF51735">
    <property type="entry name" value="NAD(P)-binding Rossmann-fold domains"/>
    <property type="match status" value="1"/>
</dbReference>
<protein>
    <submittedName>
        <fullName evidence="3">Gfo/Idh/MocA family protein</fullName>
    </submittedName>
</protein>
<sequence>MASEIRYGIVGCAGMGTNHADVVRDAEGATLAACADVSEENARAFAESYGTEWYTDPGAMAVEADLDAVSVCTPNGTHAEIVADLAAAGVDVLCEKPLEVTPERVARTVESCEEAGVKLGCILQRRTFGGPRLAREAAADGRLGELVLADVQVKWHREPAYYEDVAWHGTTDLDGGILLTQALHGVDLLQWAAGGVDRVAAGLDTLHHDVEAPDTAALMVEFSEGGYGQLAATTATYPQRPITLQVHGTEGTVRWHEDDVDEAVTVDGPIEDAAEPFPMGVGIPGQVRDFLEAIREDREPMVTPVDAREALDIVFAAQRSSERGEWVDVGSIRGR</sequence>
<feature type="domain" description="GFO/IDH/MocA-like oxidoreductase" evidence="2">
    <location>
        <begin position="133"/>
        <end position="254"/>
    </location>
</feature>
<dbReference type="Gene3D" id="3.40.50.720">
    <property type="entry name" value="NAD(P)-binding Rossmann-like Domain"/>
    <property type="match status" value="1"/>
</dbReference>
<dbReference type="Pfam" id="PF01408">
    <property type="entry name" value="GFO_IDH_MocA"/>
    <property type="match status" value="1"/>
</dbReference>
<dbReference type="PANTHER" id="PTHR43249:SF1">
    <property type="entry name" value="D-GLUCOSIDE 3-DEHYDROGENASE"/>
    <property type="match status" value="1"/>
</dbReference>
<dbReference type="EMBL" id="JBHSJG010000048">
    <property type="protein sequence ID" value="MFC4989427.1"/>
    <property type="molecule type" value="Genomic_DNA"/>
</dbReference>
<evidence type="ECO:0000259" key="2">
    <source>
        <dbReference type="Pfam" id="PF22725"/>
    </source>
</evidence>
<dbReference type="InterPro" id="IPR000683">
    <property type="entry name" value="Gfo/Idh/MocA-like_OxRdtase_N"/>
</dbReference>
<gene>
    <name evidence="3" type="ORF">ACFPFO_17030</name>
</gene>
<keyword evidence="4" id="KW-1185">Reference proteome</keyword>
<dbReference type="Gene3D" id="3.30.360.10">
    <property type="entry name" value="Dihydrodipicolinate Reductase, domain 2"/>
    <property type="match status" value="1"/>
</dbReference>
<feature type="domain" description="Gfo/Idh/MocA-like oxidoreductase N-terminal" evidence="1">
    <location>
        <begin position="5"/>
        <end position="119"/>
    </location>
</feature>
<dbReference type="PANTHER" id="PTHR43249">
    <property type="entry name" value="UDP-N-ACETYL-2-AMINO-2-DEOXY-D-GLUCURONATE OXIDASE"/>
    <property type="match status" value="1"/>
</dbReference>
<evidence type="ECO:0000259" key="1">
    <source>
        <dbReference type="Pfam" id="PF01408"/>
    </source>
</evidence>
<evidence type="ECO:0000313" key="3">
    <source>
        <dbReference type="EMBL" id="MFC4989427.1"/>
    </source>
</evidence>